<evidence type="ECO:0000256" key="1">
    <source>
        <dbReference type="ARBA" id="ARBA00022908"/>
    </source>
</evidence>
<dbReference type="Pfam" id="PF07508">
    <property type="entry name" value="Recombinase"/>
    <property type="match status" value="1"/>
</dbReference>
<dbReference type="PROSITE" id="PS00397">
    <property type="entry name" value="RECOMBINASES_1"/>
    <property type="match status" value="1"/>
</dbReference>
<dbReference type="OrthoDB" id="9815006at2"/>
<protein>
    <submittedName>
        <fullName evidence="8">DNA invertase Pin-like site-specific DNA recombinase</fullName>
    </submittedName>
</protein>
<gene>
    <name evidence="8" type="ORF">BDD43_3566</name>
</gene>
<proteinExistence type="predicted"/>
<dbReference type="SMART" id="SM00857">
    <property type="entry name" value="Resolvase"/>
    <property type="match status" value="1"/>
</dbReference>
<evidence type="ECO:0000256" key="5">
    <source>
        <dbReference type="PROSITE-ProRule" id="PRU10137"/>
    </source>
</evidence>
<keyword evidence="2" id="KW-0238">DNA-binding</keyword>
<dbReference type="PROSITE" id="PS51737">
    <property type="entry name" value="RECOMBINASE_DNA_BIND"/>
    <property type="match status" value="1"/>
</dbReference>
<accession>A0A495J319</accession>
<dbReference type="PANTHER" id="PTHR30461">
    <property type="entry name" value="DNA-INVERTASE FROM LAMBDOID PROPHAGE"/>
    <property type="match status" value="1"/>
</dbReference>
<dbReference type="Gene3D" id="3.90.1750.20">
    <property type="entry name" value="Putative Large Serine Recombinase, Chain B, Domain 2"/>
    <property type="match status" value="1"/>
</dbReference>
<reference evidence="8 9" key="1">
    <citation type="submission" date="2018-10" db="EMBL/GenBank/DDBJ databases">
        <title>Genomic Encyclopedia of Archaeal and Bacterial Type Strains, Phase II (KMG-II): from individual species to whole genera.</title>
        <authorList>
            <person name="Goeker M."/>
        </authorList>
    </citation>
    <scope>NUCLEOTIDE SEQUENCE [LARGE SCALE GENOMIC DNA]</scope>
    <source>
        <strain evidence="8 9">DSM 18602</strain>
    </source>
</reference>
<organism evidence="8 9">
    <name type="scientific">Mucilaginibacter gracilis</name>
    <dbReference type="NCBI Taxonomy" id="423350"/>
    <lineage>
        <taxon>Bacteria</taxon>
        <taxon>Pseudomonadati</taxon>
        <taxon>Bacteroidota</taxon>
        <taxon>Sphingobacteriia</taxon>
        <taxon>Sphingobacteriales</taxon>
        <taxon>Sphingobacteriaceae</taxon>
        <taxon>Mucilaginibacter</taxon>
    </lineage>
</organism>
<evidence type="ECO:0000259" key="6">
    <source>
        <dbReference type="PROSITE" id="PS51736"/>
    </source>
</evidence>
<dbReference type="InterPro" id="IPR038109">
    <property type="entry name" value="DNA_bind_recomb_sf"/>
</dbReference>
<evidence type="ECO:0000256" key="3">
    <source>
        <dbReference type="ARBA" id="ARBA00023172"/>
    </source>
</evidence>
<dbReference type="EMBL" id="RBKU01000001">
    <property type="protein sequence ID" value="RKR83360.1"/>
    <property type="molecule type" value="Genomic_DNA"/>
</dbReference>
<evidence type="ECO:0000313" key="9">
    <source>
        <dbReference type="Proteomes" id="UP000268007"/>
    </source>
</evidence>
<dbReference type="InterPro" id="IPR006118">
    <property type="entry name" value="Recombinase_CS"/>
</dbReference>
<sequence length="592" mass="68462">MKVADLYIRVSTDEQADKGYSQRSQEEVLRKYCEISRITVRNVIFEDHSAKSFIRPEWTKLLVFLRKNRNKSDLILFTKWDRFSRNAPDAYQMINTLKGLGIEPQAVEQPLDMSVPENKMMLAIYLTAPEIENDRRALNVFYGMRRARKEGRYMATAPIGYVNRTQEGGAKRIVFKEPQASIMKWAFNEISEGKYSTEQVWKRANELGLNCSKNTFWVAIRNPVYCGKIVIPKFKDEDMFTVPGVHDPLISESLFYDVQDVLNGRKRESTGTTIVSMNMLPLRGFLNCSKCTRVLSGSASKGRTQYYHYYHCSSYCGYRQKAEDVNETFVSGLKDYVLDIRAAILFKKVILDAYSNSTQTGRDARRQYIDQITIHNNKLTKARELLLNGDIDGTDYKAIKSENEHKIIVLEAKLSEIGTEVIKVQDLEPIVDGAISTLTKIDVIYWKSEPDTQRKIIGSIYPEKFTFEELKERTATVSDPFKITYLINKKLGEQKSGTTNQDLVLSRWVTEDEEFSEHFMEDFKRLSKSAENVLKYVQDMIDDKPEEINYVFGAKKDAKRLTKKAQKALAEKSKLHNDQDFIEFYRKEKSKD</sequence>
<evidence type="ECO:0000259" key="7">
    <source>
        <dbReference type="PROSITE" id="PS51737"/>
    </source>
</evidence>
<name>A0A495J319_9SPHI</name>
<dbReference type="PANTHER" id="PTHR30461:SF2">
    <property type="entry name" value="SERINE RECOMBINASE PINE-RELATED"/>
    <property type="match status" value="1"/>
</dbReference>
<dbReference type="InterPro" id="IPR050639">
    <property type="entry name" value="SSR_resolvase"/>
</dbReference>
<dbReference type="Gene3D" id="3.40.50.1390">
    <property type="entry name" value="Resolvase, N-terminal catalytic domain"/>
    <property type="match status" value="1"/>
</dbReference>
<dbReference type="AlphaFoldDB" id="A0A495J319"/>
<dbReference type="GO" id="GO:0003677">
    <property type="term" value="F:DNA binding"/>
    <property type="evidence" value="ECO:0007669"/>
    <property type="project" value="UniProtKB-KW"/>
</dbReference>
<feature type="active site" description="O-(5'-phospho-DNA)-serine intermediate" evidence="4 5">
    <location>
        <position position="11"/>
    </location>
</feature>
<dbReference type="GO" id="GO:0000150">
    <property type="term" value="F:DNA strand exchange activity"/>
    <property type="evidence" value="ECO:0007669"/>
    <property type="project" value="InterPro"/>
</dbReference>
<evidence type="ECO:0000313" key="8">
    <source>
        <dbReference type="EMBL" id="RKR83360.1"/>
    </source>
</evidence>
<dbReference type="Pfam" id="PF00239">
    <property type="entry name" value="Resolvase"/>
    <property type="match status" value="1"/>
</dbReference>
<keyword evidence="9" id="KW-1185">Reference proteome</keyword>
<dbReference type="PROSITE" id="PS51736">
    <property type="entry name" value="RECOMBINASES_3"/>
    <property type="match status" value="1"/>
</dbReference>
<dbReference type="RefSeq" id="WP_121198870.1">
    <property type="nucleotide sequence ID" value="NZ_RBKU01000001.1"/>
</dbReference>
<evidence type="ECO:0000256" key="2">
    <source>
        <dbReference type="ARBA" id="ARBA00023125"/>
    </source>
</evidence>
<feature type="domain" description="Resolvase/invertase-type recombinase catalytic" evidence="6">
    <location>
        <begin position="3"/>
        <end position="151"/>
    </location>
</feature>
<keyword evidence="3" id="KW-0233">DNA recombination</keyword>
<comment type="caution">
    <text evidence="8">The sequence shown here is derived from an EMBL/GenBank/DDBJ whole genome shotgun (WGS) entry which is preliminary data.</text>
</comment>
<feature type="domain" description="Recombinase" evidence="7">
    <location>
        <begin position="158"/>
        <end position="268"/>
    </location>
</feature>
<dbReference type="InterPro" id="IPR006119">
    <property type="entry name" value="Resolv_N"/>
</dbReference>
<keyword evidence="1" id="KW-0229">DNA integration</keyword>
<dbReference type="GO" id="GO:0015074">
    <property type="term" value="P:DNA integration"/>
    <property type="evidence" value="ECO:0007669"/>
    <property type="project" value="UniProtKB-KW"/>
</dbReference>
<evidence type="ECO:0000256" key="4">
    <source>
        <dbReference type="PIRSR" id="PIRSR606118-50"/>
    </source>
</evidence>
<dbReference type="CDD" id="cd00338">
    <property type="entry name" value="Ser_Recombinase"/>
    <property type="match status" value="1"/>
</dbReference>
<dbReference type="SUPFAM" id="SSF53041">
    <property type="entry name" value="Resolvase-like"/>
    <property type="match status" value="1"/>
</dbReference>
<dbReference type="Proteomes" id="UP000268007">
    <property type="component" value="Unassembled WGS sequence"/>
</dbReference>
<dbReference type="InterPro" id="IPR011109">
    <property type="entry name" value="DNA_bind_recombinase_dom"/>
</dbReference>
<dbReference type="InterPro" id="IPR036162">
    <property type="entry name" value="Resolvase-like_N_sf"/>
</dbReference>